<keyword evidence="1" id="KW-1133">Transmembrane helix</keyword>
<dbReference type="Gene3D" id="3.40.1190.10">
    <property type="entry name" value="Mur-like, catalytic domain"/>
    <property type="match status" value="1"/>
</dbReference>
<name>A3XMM9_LEEBM</name>
<dbReference type="STRING" id="398720.MED217_07326"/>
<feature type="transmembrane region" description="Helical" evidence="1">
    <location>
        <begin position="67"/>
        <end position="86"/>
    </location>
</feature>
<comment type="caution">
    <text evidence="2">The sequence shown here is derived from an EMBL/GenBank/DDBJ whole genome shotgun (WGS) entry which is preliminary data.</text>
</comment>
<evidence type="ECO:0000313" key="2">
    <source>
        <dbReference type="EMBL" id="EAQ49197.1"/>
    </source>
</evidence>
<dbReference type="EMBL" id="AANC01000005">
    <property type="protein sequence ID" value="EAQ49197.1"/>
    <property type="molecule type" value="Genomic_DNA"/>
</dbReference>
<keyword evidence="1" id="KW-0472">Membrane</keyword>
<dbReference type="GO" id="GO:0005524">
    <property type="term" value="F:ATP binding"/>
    <property type="evidence" value="ECO:0007669"/>
    <property type="project" value="InterPro"/>
</dbReference>
<dbReference type="AlphaFoldDB" id="A3XMM9"/>
<dbReference type="Proteomes" id="UP000001601">
    <property type="component" value="Unassembled WGS sequence"/>
</dbReference>
<gene>
    <name evidence="2" type="ORF">MED217_07326</name>
</gene>
<evidence type="ECO:0000313" key="3">
    <source>
        <dbReference type="Proteomes" id="UP000001601"/>
    </source>
</evidence>
<organism evidence="2 3">
    <name type="scientific">Leeuwenhoekiella blandensis (strain CECT 7118 / CCUG 51940 / KCTC 22103 / MED217)</name>
    <name type="common">Flavobacterium sp. (strain MED217)</name>
    <dbReference type="NCBI Taxonomy" id="398720"/>
    <lineage>
        <taxon>Bacteria</taxon>
        <taxon>Pseudomonadati</taxon>
        <taxon>Bacteroidota</taxon>
        <taxon>Flavobacteriia</taxon>
        <taxon>Flavobacteriales</taxon>
        <taxon>Flavobacteriaceae</taxon>
        <taxon>Leeuwenhoekiella</taxon>
    </lineage>
</organism>
<protein>
    <submittedName>
        <fullName evidence="2">Uncharacterized protein</fullName>
    </submittedName>
</protein>
<keyword evidence="3" id="KW-1185">Reference proteome</keyword>
<keyword evidence="1" id="KW-0812">Transmembrane</keyword>
<proteinExistence type="predicted"/>
<dbReference type="InterPro" id="IPR036565">
    <property type="entry name" value="Mur-like_cat_sf"/>
</dbReference>
<accession>A3XMM9</accession>
<dbReference type="RefSeq" id="WP_009779846.1">
    <property type="nucleotide sequence ID" value="NZ_CH672395.1"/>
</dbReference>
<dbReference type="HOGENOM" id="CLU_2382555_0_0_10"/>
<dbReference type="OrthoDB" id="1121212at2"/>
<dbReference type="eggNOG" id="ENOG5033G2T">
    <property type="taxonomic scope" value="Bacteria"/>
</dbReference>
<sequence>MGFGGSVSAMLASLRQNKRERVSRFEKPNTHRSKTNISLKFKKLSEKELVKAKAEIKRKSENHKRKTMLYTLIALIILAVLVYWLFLDSGRPLI</sequence>
<evidence type="ECO:0000256" key="1">
    <source>
        <dbReference type="SAM" id="Phobius"/>
    </source>
</evidence>
<reference evidence="2 3" key="1">
    <citation type="journal article" date="2007" name="Nature">
        <title>Light stimulates growth of proteorhodopsin-containing marine Flavobacteria.</title>
        <authorList>
            <person name="Gomez-Consarnau L."/>
            <person name="Gonzalez J.M."/>
            <person name="Coll-Llado M."/>
            <person name="Gourdon P."/>
            <person name="Pascher T."/>
            <person name="Neutze R."/>
            <person name="Pedros-Alio C."/>
            <person name="Pinhassi J."/>
        </authorList>
    </citation>
    <scope>NUCLEOTIDE SEQUENCE [LARGE SCALE GENOMIC DNA]</scope>
    <source>
        <strain evidence="2 3">MED217</strain>
    </source>
</reference>